<evidence type="ECO:0000313" key="2">
    <source>
        <dbReference type="Proteomes" id="UP000054928"/>
    </source>
</evidence>
<keyword evidence="2" id="KW-1185">Reference proteome</keyword>
<name>A0A0P1AS09_PLAHL</name>
<dbReference type="RefSeq" id="XP_024580839.1">
    <property type="nucleotide sequence ID" value="XM_024730575.2"/>
</dbReference>
<evidence type="ECO:0000313" key="1">
    <source>
        <dbReference type="EMBL" id="CEG44470.1"/>
    </source>
</evidence>
<sequence length="156" mass="18061">MVPRDAMTKPLQLYHFAIHRDVVRLGSKPLTLYVLKNCNICNYSCLFPLKLHFLSTGNSLHRQIVDSDAETMRVMCGSERDEIWLRSSVEIITLISSTSRPGSRPTHFTSRIIVSDRRSEGKYVEVDKLYRLEKRVHAVRTLKNYYSQISEKSPCN</sequence>
<protein>
    <submittedName>
        <fullName evidence="1">Uncharacterized protein</fullName>
    </submittedName>
</protein>
<dbReference type="Proteomes" id="UP000054928">
    <property type="component" value="Unassembled WGS sequence"/>
</dbReference>
<organism evidence="1 2">
    <name type="scientific">Plasmopara halstedii</name>
    <name type="common">Downy mildew of sunflower</name>
    <dbReference type="NCBI Taxonomy" id="4781"/>
    <lineage>
        <taxon>Eukaryota</taxon>
        <taxon>Sar</taxon>
        <taxon>Stramenopiles</taxon>
        <taxon>Oomycota</taxon>
        <taxon>Peronosporomycetes</taxon>
        <taxon>Peronosporales</taxon>
        <taxon>Peronosporaceae</taxon>
        <taxon>Plasmopara</taxon>
    </lineage>
</organism>
<dbReference type="GeneID" id="36410280"/>
<proteinExistence type="predicted"/>
<accession>A0A0P1AS09</accession>
<dbReference type="AlphaFoldDB" id="A0A0P1AS09"/>
<dbReference type="EMBL" id="CCYD01001204">
    <property type="protein sequence ID" value="CEG44470.1"/>
    <property type="molecule type" value="Genomic_DNA"/>
</dbReference>
<reference evidence="2" key="1">
    <citation type="submission" date="2014-09" db="EMBL/GenBank/DDBJ databases">
        <authorList>
            <person name="Sharma Rahul"/>
            <person name="Thines Marco"/>
        </authorList>
    </citation>
    <scope>NUCLEOTIDE SEQUENCE [LARGE SCALE GENOMIC DNA]</scope>
</reference>